<evidence type="ECO:0000256" key="1">
    <source>
        <dbReference type="SAM" id="MobiDB-lite"/>
    </source>
</evidence>
<keyword evidence="3" id="KW-1185">Reference proteome</keyword>
<dbReference type="EMBL" id="JAAIUW010000005">
    <property type="protein sequence ID" value="KAF7833821.1"/>
    <property type="molecule type" value="Genomic_DNA"/>
</dbReference>
<feature type="compositionally biased region" description="Pro residues" evidence="1">
    <location>
        <begin position="28"/>
        <end position="41"/>
    </location>
</feature>
<sequence>MKAYKNVDVNNVTDGNFKEGANRMNPLKSPPSPTDGPLTRP</sequence>
<protein>
    <submittedName>
        <fullName evidence="2">Uncharacterized protein</fullName>
    </submittedName>
</protein>
<evidence type="ECO:0000313" key="2">
    <source>
        <dbReference type="EMBL" id="KAF7833821.1"/>
    </source>
</evidence>
<name>A0A835C936_9FABA</name>
<reference evidence="2" key="1">
    <citation type="submission" date="2020-09" db="EMBL/GenBank/DDBJ databases">
        <title>Genome-Enabled Discovery of Anthraquinone Biosynthesis in Senna tora.</title>
        <authorList>
            <person name="Kang S.-H."/>
            <person name="Pandey R.P."/>
            <person name="Lee C.-M."/>
            <person name="Sim J.-S."/>
            <person name="Jeong J.-T."/>
            <person name="Choi B.-S."/>
            <person name="Jung M."/>
            <person name="Ginzburg D."/>
            <person name="Zhao K."/>
            <person name="Won S.Y."/>
            <person name="Oh T.-J."/>
            <person name="Yu Y."/>
            <person name="Kim N.-H."/>
            <person name="Lee O.R."/>
            <person name="Lee T.-H."/>
            <person name="Bashyal P."/>
            <person name="Kim T.-S."/>
            <person name="Lee W.-H."/>
            <person name="Kawkins C."/>
            <person name="Kim C.-K."/>
            <person name="Kim J.S."/>
            <person name="Ahn B.O."/>
            <person name="Rhee S.Y."/>
            <person name="Sohng J.K."/>
        </authorList>
    </citation>
    <scope>NUCLEOTIDE SEQUENCE</scope>
    <source>
        <tissue evidence="2">Leaf</tissue>
    </source>
</reference>
<dbReference type="Proteomes" id="UP000634136">
    <property type="component" value="Unassembled WGS sequence"/>
</dbReference>
<feature type="region of interest" description="Disordered" evidence="1">
    <location>
        <begin position="1"/>
        <end position="41"/>
    </location>
</feature>
<proteinExistence type="predicted"/>
<comment type="caution">
    <text evidence="2">The sequence shown here is derived from an EMBL/GenBank/DDBJ whole genome shotgun (WGS) entry which is preliminary data.</text>
</comment>
<evidence type="ECO:0000313" key="3">
    <source>
        <dbReference type="Proteomes" id="UP000634136"/>
    </source>
</evidence>
<gene>
    <name evidence="2" type="ORF">G2W53_016154</name>
</gene>
<accession>A0A835C936</accession>
<dbReference type="AlphaFoldDB" id="A0A835C936"/>
<organism evidence="2 3">
    <name type="scientific">Senna tora</name>
    <dbReference type="NCBI Taxonomy" id="362788"/>
    <lineage>
        <taxon>Eukaryota</taxon>
        <taxon>Viridiplantae</taxon>
        <taxon>Streptophyta</taxon>
        <taxon>Embryophyta</taxon>
        <taxon>Tracheophyta</taxon>
        <taxon>Spermatophyta</taxon>
        <taxon>Magnoliopsida</taxon>
        <taxon>eudicotyledons</taxon>
        <taxon>Gunneridae</taxon>
        <taxon>Pentapetalae</taxon>
        <taxon>rosids</taxon>
        <taxon>fabids</taxon>
        <taxon>Fabales</taxon>
        <taxon>Fabaceae</taxon>
        <taxon>Caesalpinioideae</taxon>
        <taxon>Cassia clade</taxon>
        <taxon>Senna</taxon>
    </lineage>
</organism>